<protein>
    <recommendedName>
        <fullName evidence="8">Glycosyltransferase 61 catalytic domain-containing protein</fullName>
    </recommendedName>
</protein>
<feature type="domain" description="Glycosyltransferase 61 catalytic" evidence="8">
    <location>
        <begin position="225"/>
        <end position="415"/>
    </location>
</feature>
<comment type="subcellular location">
    <subcellularLocation>
        <location evidence="1">Golgi apparatus membrane</location>
        <topology evidence="1">Single-pass type II membrane protein</topology>
    </subcellularLocation>
</comment>
<evidence type="ECO:0000256" key="7">
    <source>
        <dbReference type="SAM" id="MobiDB-lite"/>
    </source>
</evidence>
<evidence type="ECO:0000313" key="10">
    <source>
        <dbReference type="Proteomes" id="UP001231189"/>
    </source>
</evidence>
<dbReference type="PANTHER" id="PTHR20961:SF5">
    <property type="entry name" value="GLYCOSYLTRANSFERASE-RELATED"/>
    <property type="match status" value="1"/>
</dbReference>
<evidence type="ECO:0000256" key="4">
    <source>
        <dbReference type="ARBA" id="ARBA00022679"/>
    </source>
</evidence>
<feature type="region of interest" description="Disordered" evidence="7">
    <location>
        <begin position="60"/>
        <end position="82"/>
    </location>
</feature>
<keyword evidence="10" id="KW-1185">Reference proteome</keyword>
<keyword evidence="3" id="KW-0328">Glycosyltransferase</keyword>
<name>A0AAD8QNJ5_LOLMU</name>
<dbReference type="InterPro" id="IPR007657">
    <property type="entry name" value="Glycosyltransferase_61"/>
</dbReference>
<reference evidence="9" key="1">
    <citation type="submission" date="2023-07" db="EMBL/GenBank/DDBJ databases">
        <title>A chromosome-level genome assembly of Lolium multiflorum.</title>
        <authorList>
            <person name="Chen Y."/>
            <person name="Copetti D."/>
            <person name="Kolliker R."/>
            <person name="Studer B."/>
        </authorList>
    </citation>
    <scope>NUCLEOTIDE SEQUENCE</scope>
    <source>
        <strain evidence="9">02402/16</strain>
        <tissue evidence="9">Leaf</tissue>
    </source>
</reference>
<dbReference type="Proteomes" id="UP001231189">
    <property type="component" value="Unassembled WGS sequence"/>
</dbReference>
<dbReference type="PANTHER" id="PTHR20961">
    <property type="entry name" value="GLYCOSYLTRANSFERASE"/>
    <property type="match status" value="1"/>
</dbReference>
<evidence type="ECO:0000313" key="9">
    <source>
        <dbReference type="EMBL" id="KAK1606128.1"/>
    </source>
</evidence>
<evidence type="ECO:0000259" key="8">
    <source>
        <dbReference type="Pfam" id="PF04577"/>
    </source>
</evidence>
<evidence type="ECO:0000256" key="2">
    <source>
        <dbReference type="ARBA" id="ARBA00004881"/>
    </source>
</evidence>
<evidence type="ECO:0000256" key="6">
    <source>
        <dbReference type="ARBA" id="ARBA00023180"/>
    </source>
</evidence>
<accession>A0AAD8QNJ5</accession>
<keyword evidence="6" id="KW-0325">Glycoprotein</keyword>
<sequence length="511" mass="56726">MKARRNESSKKPRCGGAVAAWLLVPLLVLVLLKTDCLLQVTPRLDCERVRQGQQLVDVAKLKDADPTPKTPDSATEAPRSHALSDEIAGHSIDAIKDLKHEKDSLAMKAAIDGSLRSSDVAAPRSKLSCNFSSKRMNTCAMEGDVRMHGKSGSFYVVAVSDDSYRPENGTVVIRPYPRKWEKWSMLTVREVTIHSGAAAAAPPRCTVRHDVPVVVFSTGAYSRNFFHSMTDIVIPLFNTAREYDGQVQLVATDYKHKWITQFRHILAALSVYPVIDFDADETVRCFPSARVGVEGHAELRIIPALSRKGYTMTDFRDFLRSAYSLKRAWTTPANRSSGQRPRLVMVLRRKSRSLTNEAEAIATATEVGFEVVAAGPEMVANMAEFAEVVSSCDVMVGVHGAGLTNMVFLPNNGTVMQIIPWGGLRWNCFTELGLPVPEMGIRYVEYEATAEETTLKDVYPRDHVVFTDPLAIHKKGFDPVYEIFLEGQNVTLDIDRFRGAMQQIYQSVTIA</sequence>
<dbReference type="GO" id="GO:0000139">
    <property type="term" value="C:Golgi membrane"/>
    <property type="evidence" value="ECO:0007669"/>
    <property type="project" value="UniProtKB-SubCell"/>
</dbReference>
<dbReference type="EMBL" id="JAUUTY010000007">
    <property type="protein sequence ID" value="KAK1606128.1"/>
    <property type="molecule type" value="Genomic_DNA"/>
</dbReference>
<dbReference type="AlphaFoldDB" id="A0AAD8QNJ5"/>
<keyword evidence="4" id="KW-0808">Transferase</keyword>
<dbReference type="Pfam" id="PF04577">
    <property type="entry name" value="Glyco_transf_61"/>
    <property type="match status" value="1"/>
</dbReference>
<evidence type="ECO:0000256" key="5">
    <source>
        <dbReference type="ARBA" id="ARBA00023034"/>
    </source>
</evidence>
<dbReference type="GO" id="GO:0016763">
    <property type="term" value="F:pentosyltransferase activity"/>
    <property type="evidence" value="ECO:0007669"/>
    <property type="project" value="UniProtKB-ARBA"/>
</dbReference>
<evidence type="ECO:0000256" key="3">
    <source>
        <dbReference type="ARBA" id="ARBA00022676"/>
    </source>
</evidence>
<evidence type="ECO:0000256" key="1">
    <source>
        <dbReference type="ARBA" id="ARBA00004323"/>
    </source>
</evidence>
<comment type="pathway">
    <text evidence="2">Glycan metabolism.</text>
</comment>
<dbReference type="InterPro" id="IPR049625">
    <property type="entry name" value="Glyco_transf_61_cat"/>
</dbReference>
<organism evidence="9 10">
    <name type="scientific">Lolium multiflorum</name>
    <name type="common">Italian ryegrass</name>
    <name type="synonym">Lolium perenne subsp. multiflorum</name>
    <dbReference type="NCBI Taxonomy" id="4521"/>
    <lineage>
        <taxon>Eukaryota</taxon>
        <taxon>Viridiplantae</taxon>
        <taxon>Streptophyta</taxon>
        <taxon>Embryophyta</taxon>
        <taxon>Tracheophyta</taxon>
        <taxon>Spermatophyta</taxon>
        <taxon>Magnoliopsida</taxon>
        <taxon>Liliopsida</taxon>
        <taxon>Poales</taxon>
        <taxon>Poaceae</taxon>
        <taxon>BOP clade</taxon>
        <taxon>Pooideae</taxon>
        <taxon>Poodae</taxon>
        <taxon>Poeae</taxon>
        <taxon>Poeae Chloroplast Group 2 (Poeae type)</taxon>
        <taxon>Loliodinae</taxon>
        <taxon>Loliinae</taxon>
        <taxon>Lolium</taxon>
    </lineage>
</organism>
<proteinExistence type="predicted"/>
<keyword evidence="5" id="KW-0333">Golgi apparatus</keyword>
<gene>
    <name evidence="9" type="ORF">QYE76_029801</name>
</gene>
<comment type="caution">
    <text evidence="9">The sequence shown here is derived from an EMBL/GenBank/DDBJ whole genome shotgun (WGS) entry which is preliminary data.</text>
</comment>